<evidence type="ECO:0000313" key="4">
    <source>
        <dbReference type="Proteomes" id="UP000824230"/>
    </source>
</evidence>
<accession>A0A9D2ANQ0</accession>
<sequence>MPKRTKKYPLPRRIVRFLKRQFRNPRKRLLAELAAVVVIIGIVIFIALSGQDIATDDIQEGRSYIEGLEAADTASIEEQVKELRKEERRAALESGDLDVWAQFTDIAILGDSRAVGFYSYDLVDESRVFASAGATIRDIEQYTDQLATLNPSSVIFCYGLNDISIGFWDNVDDYIAEQDQIIANLQNALPDTTIYVNSIIPATDPAFDRSEKWRDIPDWNDAIRQHCEDNGIPYIDITEDVEAHSDLYDVDGIHMQKAFYEYWAIDMITEVTENE</sequence>
<gene>
    <name evidence="3" type="ORF">H9738_13710</name>
</gene>
<organism evidence="3 4">
    <name type="scientific">Candidatus Blautia pullistercoris</name>
    <dbReference type="NCBI Taxonomy" id="2838499"/>
    <lineage>
        <taxon>Bacteria</taxon>
        <taxon>Bacillati</taxon>
        <taxon>Bacillota</taxon>
        <taxon>Clostridia</taxon>
        <taxon>Lachnospirales</taxon>
        <taxon>Lachnospiraceae</taxon>
        <taxon>Blautia</taxon>
    </lineage>
</organism>
<dbReference type="Proteomes" id="UP000824230">
    <property type="component" value="Unassembled WGS sequence"/>
</dbReference>
<keyword evidence="1" id="KW-1133">Transmembrane helix</keyword>
<feature type="transmembrane region" description="Helical" evidence="1">
    <location>
        <begin position="29"/>
        <end position="48"/>
    </location>
</feature>
<comment type="caution">
    <text evidence="3">The sequence shown here is derived from an EMBL/GenBank/DDBJ whole genome shotgun (WGS) entry which is preliminary data.</text>
</comment>
<protein>
    <recommendedName>
        <fullName evidence="2">SGNH hydrolase-type esterase domain-containing protein</fullName>
    </recommendedName>
</protein>
<name>A0A9D2ANQ0_9FIRM</name>
<dbReference type="Gene3D" id="3.40.50.1110">
    <property type="entry name" value="SGNH hydrolase"/>
    <property type="match status" value="1"/>
</dbReference>
<dbReference type="InterPro" id="IPR013830">
    <property type="entry name" value="SGNH_hydro"/>
</dbReference>
<dbReference type="AlphaFoldDB" id="A0A9D2ANQ0"/>
<reference evidence="3" key="1">
    <citation type="journal article" date="2021" name="PeerJ">
        <title>Extensive microbial diversity within the chicken gut microbiome revealed by metagenomics and culture.</title>
        <authorList>
            <person name="Gilroy R."/>
            <person name="Ravi A."/>
            <person name="Getino M."/>
            <person name="Pursley I."/>
            <person name="Horton D.L."/>
            <person name="Alikhan N.F."/>
            <person name="Baker D."/>
            <person name="Gharbi K."/>
            <person name="Hall N."/>
            <person name="Watson M."/>
            <person name="Adriaenssens E.M."/>
            <person name="Foster-Nyarko E."/>
            <person name="Jarju S."/>
            <person name="Secka A."/>
            <person name="Antonio M."/>
            <person name="Oren A."/>
            <person name="Chaudhuri R.R."/>
            <person name="La Ragione R."/>
            <person name="Hildebrand F."/>
            <person name="Pallen M.J."/>
        </authorList>
    </citation>
    <scope>NUCLEOTIDE SEQUENCE</scope>
    <source>
        <strain evidence="3">ChiHjej12B11-1927</strain>
    </source>
</reference>
<feature type="domain" description="SGNH hydrolase-type esterase" evidence="2">
    <location>
        <begin position="128"/>
        <end position="261"/>
    </location>
</feature>
<keyword evidence="1" id="KW-0472">Membrane</keyword>
<keyword evidence="1" id="KW-0812">Transmembrane</keyword>
<dbReference type="SUPFAM" id="SSF52266">
    <property type="entry name" value="SGNH hydrolase"/>
    <property type="match status" value="1"/>
</dbReference>
<proteinExistence type="predicted"/>
<reference evidence="3" key="2">
    <citation type="submission" date="2021-04" db="EMBL/GenBank/DDBJ databases">
        <authorList>
            <person name="Gilroy R."/>
        </authorList>
    </citation>
    <scope>NUCLEOTIDE SEQUENCE</scope>
    <source>
        <strain evidence="3">ChiHjej12B11-1927</strain>
    </source>
</reference>
<evidence type="ECO:0000313" key="3">
    <source>
        <dbReference type="EMBL" id="HIX38901.1"/>
    </source>
</evidence>
<evidence type="ECO:0000259" key="2">
    <source>
        <dbReference type="Pfam" id="PF13472"/>
    </source>
</evidence>
<dbReference type="InterPro" id="IPR036514">
    <property type="entry name" value="SGNH_hydro_sf"/>
</dbReference>
<dbReference type="Pfam" id="PF13472">
    <property type="entry name" value="Lipase_GDSL_2"/>
    <property type="match status" value="1"/>
</dbReference>
<evidence type="ECO:0000256" key="1">
    <source>
        <dbReference type="SAM" id="Phobius"/>
    </source>
</evidence>
<dbReference type="EMBL" id="DXFG01000314">
    <property type="protein sequence ID" value="HIX38901.1"/>
    <property type="molecule type" value="Genomic_DNA"/>
</dbReference>